<gene>
    <name evidence="2" type="ORF">PHATRDRAFT_44578</name>
</gene>
<dbReference type="InParanoid" id="B7FUK0"/>
<dbReference type="SUPFAM" id="SSF52540">
    <property type="entry name" value="P-loop containing nucleoside triphosphate hydrolases"/>
    <property type="match status" value="1"/>
</dbReference>
<protein>
    <recommendedName>
        <fullName evidence="1">Sulfotransferase domain-containing protein</fullName>
    </recommendedName>
</protein>
<dbReference type="InterPro" id="IPR027417">
    <property type="entry name" value="P-loop_NTPase"/>
</dbReference>
<dbReference type="GeneID" id="7198087"/>
<dbReference type="HOGENOM" id="CLU_058552_0_0_1"/>
<evidence type="ECO:0000313" key="2">
    <source>
        <dbReference type="EMBL" id="EEC50276.1"/>
    </source>
</evidence>
<dbReference type="KEGG" id="pti:PHATRDRAFT_44578"/>
<evidence type="ECO:0000313" key="3">
    <source>
        <dbReference type="Proteomes" id="UP000000759"/>
    </source>
</evidence>
<dbReference type="EMBL" id="CM000607">
    <property type="protein sequence ID" value="EEC50276.1"/>
    <property type="molecule type" value="Genomic_DNA"/>
</dbReference>
<evidence type="ECO:0000259" key="1">
    <source>
        <dbReference type="Pfam" id="PF00685"/>
    </source>
</evidence>
<dbReference type="GO" id="GO:0008146">
    <property type="term" value="F:sulfotransferase activity"/>
    <property type="evidence" value="ECO:0007669"/>
    <property type="project" value="InterPro"/>
</dbReference>
<organism evidence="2 3">
    <name type="scientific">Phaeodactylum tricornutum (strain CCAP 1055/1)</name>
    <dbReference type="NCBI Taxonomy" id="556484"/>
    <lineage>
        <taxon>Eukaryota</taxon>
        <taxon>Sar</taxon>
        <taxon>Stramenopiles</taxon>
        <taxon>Ochrophyta</taxon>
        <taxon>Bacillariophyta</taxon>
        <taxon>Bacillariophyceae</taxon>
        <taxon>Bacillariophycidae</taxon>
        <taxon>Naviculales</taxon>
        <taxon>Phaeodactylaceae</taxon>
        <taxon>Phaeodactylum</taxon>
    </lineage>
</organism>
<dbReference type="Pfam" id="PF00685">
    <property type="entry name" value="Sulfotransfer_1"/>
    <property type="match status" value="1"/>
</dbReference>
<reference evidence="3" key="2">
    <citation type="submission" date="2008-08" db="EMBL/GenBank/DDBJ databases">
        <authorList>
            <consortium name="Diatom Consortium"/>
            <person name="Grigoriev I."/>
            <person name="Grimwood J."/>
            <person name="Kuo A."/>
            <person name="Otillar R.P."/>
            <person name="Salamov A."/>
            <person name="Detter J.C."/>
            <person name="Lindquist E."/>
            <person name="Shapiro H."/>
            <person name="Lucas S."/>
            <person name="Glavina del Rio T."/>
            <person name="Pitluck S."/>
            <person name="Rokhsar D."/>
            <person name="Bowler C."/>
        </authorList>
    </citation>
    <scope>GENOME REANNOTATION</scope>
    <source>
        <strain evidence="3">CCAP 1055/1</strain>
    </source>
</reference>
<keyword evidence="3" id="KW-1185">Reference proteome</keyword>
<dbReference type="AlphaFoldDB" id="B7FUK0"/>
<dbReference type="eggNOG" id="ENOG502SP6C">
    <property type="taxonomic scope" value="Eukaryota"/>
</dbReference>
<feature type="domain" description="Sulfotransferase" evidence="1">
    <location>
        <begin position="97"/>
        <end position="350"/>
    </location>
</feature>
<dbReference type="Gene3D" id="3.40.50.300">
    <property type="entry name" value="P-loop containing nucleotide triphosphate hydrolases"/>
    <property type="match status" value="1"/>
</dbReference>
<reference evidence="2 3" key="1">
    <citation type="journal article" date="2008" name="Nature">
        <title>The Phaeodactylum genome reveals the evolutionary history of diatom genomes.</title>
        <authorList>
            <person name="Bowler C."/>
            <person name="Allen A.E."/>
            <person name="Badger J.H."/>
            <person name="Grimwood J."/>
            <person name="Jabbari K."/>
            <person name="Kuo A."/>
            <person name="Maheswari U."/>
            <person name="Martens C."/>
            <person name="Maumus F."/>
            <person name="Otillar R.P."/>
            <person name="Rayko E."/>
            <person name="Salamov A."/>
            <person name="Vandepoele K."/>
            <person name="Beszteri B."/>
            <person name="Gruber A."/>
            <person name="Heijde M."/>
            <person name="Katinka M."/>
            <person name="Mock T."/>
            <person name="Valentin K."/>
            <person name="Verret F."/>
            <person name="Berges J.A."/>
            <person name="Brownlee C."/>
            <person name="Cadoret J.P."/>
            <person name="Chiovitti A."/>
            <person name="Choi C.J."/>
            <person name="Coesel S."/>
            <person name="De Martino A."/>
            <person name="Detter J.C."/>
            <person name="Durkin C."/>
            <person name="Falciatore A."/>
            <person name="Fournet J."/>
            <person name="Haruta M."/>
            <person name="Huysman M.J."/>
            <person name="Jenkins B.D."/>
            <person name="Jiroutova K."/>
            <person name="Jorgensen R.E."/>
            <person name="Joubert Y."/>
            <person name="Kaplan A."/>
            <person name="Kroger N."/>
            <person name="Kroth P.G."/>
            <person name="La Roche J."/>
            <person name="Lindquist E."/>
            <person name="Lommer M."/>
            <person name="Martin-Jezequel V."/>
            <person name="Lopez P.J."/>
            <person name="Lucas S."/>
            <person name="Mangogna M."/>
            <person name="McGinnis K."/>
            <person name="Medlin L.K."/>
            <person name="Montsant A."/>
            <person name="Oudot-Le Secq M.P."/>
            <person name="Napoli C."/>
            <person name="Obornik M."/>
            <person name="Parker M.S."/>
            <person name="Petit J.L."/>
            <person name="Porcel B.M."/>
            <person name="Poulsen N."/>
            <person name="Robison M."/>
            <person name="Rychlewski L."/>
            <person name="Rynearson T.A."/>
            <person name="Schmutz J."/>
            <person name="Shapiro H."/>
            <person name="Siaut M."/>
            <person name="Stanley M."/>
            <person name="Sussman M.R."/>
            <person name="Taylor A.R."/>
            <person name="Vardi A."/>
            <person name="von Dassow P."/>
            <person name="Vyverman W."/>
            <person name="Willis A."/>
            <person name="Wyrwicz L.S."/>
            <person name="Rokhsar D.S."/>
            <person name="Weissenbach J."/>
            <person name="Armbrust E.V."/>
            <person name="Green B.R."/>
            <person name="Van de Peer Y."/>
            <person name="Grigoriev I.V."/>
        </authorList>
    </citation>
    <scope>NUCLEOTIDE SEQUENCE [LARGE SCALE GENOMIC DNA]</scope>
    <source>
        <strain evidence="2 3">CCAP 1055/1</strain>
    </source>
</reference>
<sequence>MNVSFFRMAATMVFDCTARTARSRPLVWALLVIGLASYSLLRETSHVSFKDESAVVIKTTPPVEESTTLPSVDLIKTVESPSLSTDAISTAEMPLIVWLMSYPNSGTSYTMTMVERASNLSTASNYGAEVTDPADVSLPLHSSHPEGPYWEGLSGKLGAIRHLPDRFVLTKTHCGGRCVNCGAEEYVVSTEQFLDDCSRTSALMGPENSRAVQMMNPKRVARMVHLLRNPYQNIVARFHLERRHFVLRDPKLAITFPNNATGFAAWCRKLDRLYADEESILESKVRDLMQKLPCHAEFYKYVQWHNKALEIGPLMNGGAEVPMWTIHYEDYQNNFNSTVKGLMDFLELSIVSTPREFRALPDYSDHFSDRDRQHANALMKEVATSKTRPLIERYLN</sequence>
<dbReference type="InterPro" id="IPR000863">
    <property type="entry name" value="Sulfotransferase_dom"/>
</dbReference>
<dbReference type="OrthoDB" id="46091at2759"/>
<dbReference type="PaxDb" id="2850-Phatr44578"/>
<accession>B7FUK0</accession>
<dbReference type="Proteomes" id="UP000000759">
    <property type="component" value="Chromosome 4"/>
</dbReference>
<dbReference type="RefSeq" id="XP_002178611.1">
    <property type="nucleotide sequence ID" value="XM_002178575.1"/>
</dbReference>
<name>B7FUK0_PHATC</name>
<proteinExistence type="predicted"/>